<evidence type="ECO:0000313" key="7">
    <source>
        <dbReference type="EMBL" id="CUR34241.1"/>
    </source>
</evidence>
<keyword evidence="3" id="KW-0812">Transmembrane</keyword>
<dbReference type="GO" id="GO:0016020">
    <property type="term" value="C:membrane"/>
    <property type="evidence" value="ECO:0007669"/>
    <property type="project" value="UniProtKB-SubCell"/>
</dbReference>
<evidence type="ECO:0000256" key="6">
    <source>
        <dbReference type="SAM" id="Coils"/>
    </source>
</evidence>
<dbReference type="STRING" id="671072.PL9214640248"/>
<evidence type="ECO:0000256" key="5">
    <source>
        <dbReference type="ARBA" id="ARBA00023136"/>
    </source>
</evidence>
<gene>
    <name evidence="7" type="ORF">PL9214640248</name>
</gene>
<evidence type="ECO:0000256" key="1">
    <source>
        <dbReference type="ARBA" id="ARBA00004167"/>
    </source>
</evidence>
<protein>
    <recommendedName>
        <fullName evidence="9">LemA family protein</fullName>
    </recommendedName>
</protein>
<dbReference type="InterPro" id="IPR023353">
    <property type="entry name" value="LemA-like_dom_sf"/>
</dbReference>
<keyword evidence="8" id="KW-1185">Reference proteome</keyword>
<evidence type="ECO:0008006" key="9">
    <source>
        <dbReference type="Google" id="ProtNLM"/>
    </source>
</evidence>
<sequence>MNNPENSKIPEEIASEVLEVASRLYSESNNSYSVEALQQAGKEVSIPPELIEKAIQEVRETHQRQEIERQQSQEKNKVLQKVGMGIAGVILLWSILIYNSLASHKQNVNASWAQVENQMQRRADLIPNLVAVTNAQAKQEKEIIQLLIQSRESYLKANSIPEKIAASTQISTVIQQLNQYAATNPQLQSSQTFSNLQYELAGTENRIATERQRYNQAVKNYNQSLQTFPNILISSLFNFQEQPYFQAEDKTVPKVNIP</sequence>
<dbReference type="OrthoDB" id="9804152at2"/>
<reference evidence="8" key="1">
    <citation type="submission" date="2015-10" db="EMBL/GenBank/DDBJ databases">
        <authorList>
            <person name="Regsiter A."/>
            <person name="william w."/>
        </authorList>
    </citation>
    <scope>NUCLEOTIDE SEQUENCE [LARGE SCALE GENOMIC DNA]</scope>
</reference>
<dbReference type="SUPFAM" id="SSF140478">
    <property type="entry name" value="LemA-like"/>
    <property type="match status" value="1"/>
</dbReference>
<evidence type="ECO:0000256" key="3">
    <source>
        <dbReference type="ARBA" id="ARBA00022692"/>
    </source>
</evidence>
<accession>A0A1J1LRS9</accession>
<comment type="subcellular location">
    <subcellularLocation>
        <location evidence="1">Membrane</location>
        <topology evidence="1">Single-pass membrane protein</topology>
    </subcellularLocation>
</comment>
<dbReference type="PANTHER" id="PTHR34478">
    <property type="entry name" value="PROTEIN LEMA"/>
    <property type="match status" value="1"/>
</dbReference>
<dbReference type="InterPro" id="IPR007156">
    <property type="entry name" value="MamQ_LemA"/>
</dbReference>
<evidence type="ECO:0000256" key="2">
    <source>
        <dbReference type="ARBA" id="ARBA00008854"/>
    </source>
</evidence>
<keyword evidence="4" id="KW-1133">Transmembrane helix</keyword>
<organism evidence="7 8">
    <name type="scientific">Planktothrix tepida PCC 9214</name>
    <dbReference type="NCBI Taxonomy" id="671072"/>
    <lineage>
        <taxon>Bacteria</taxon>
        <taxon>Bacillati</taxon>
        <taxon>Cyanobacteriota</taxon>
        <taxon>Cyanophyceae</taxon>
        <taxon>Oscillatoriophycideae</taxon>
        <taxon>Oscillatoriales</taxon>
        <taxon>Microcoleaceae</taxon>
        <taxon>Planktothrix</taxon>
    </lineage>
</organism>
<name>A0A1J1LRS9_9CYAN</name>
<proteinExistence type="inferred from homology"/>
<comment type="similarity">
    <text evidence="2">Belongs to the LemA family.</text>
</comment>
<dbReference type="RefSeq" id="WP_072720710.1">
    <property type="nucleotide sequence ID" value="NZ_LN889812.1"/>
</dbReference>
<evidence type="ECO:0000256" key="4">
    <source>
        <dbReference type="ARBA" id="ARBA00022989"/>
    </source>
</evidence>
<feature type="coiled-coil region" evidence="6">
    <location>
        <begin position="55"/>
        <end position="82"/>
    </location>
</feature>
<dbReference type="PANTHER" id="PTHR34478:SF2">
    <property type="entry name" value="MEMBRANE PROTEIN"/>
    <property type="match status" value="1"/>
</dbReference>
<dbReference type="EMBL" id="CZDF01000171">
    <property type="protein sequence ID" value="CUR34241.1"/>
    <property type="molecule type" value="Genomic_DNA"/>
</dbReference>
<dbReference type="AlphaFoldDB" id="A0A1J1LRS9"/>
<dbReference type="Proteomes" id="UP000184315">
    <property type="component" value="Unassembled WGS sequence"/>
</dbReference>
<evidence type="ECO:0000313" key="8">
    <source>
        <dbReference type="Proteomes" id="UP000184315"/>
    </source>
</evidence>
<keyword evidence="5" id="KW-0472">Membrane</keyword>
<keyword evidence="6" id="KW-0175">Coiled coil</keyword>
<dbReference type="Gene3D" id="1.20.1440.20">
    <property type="entry name" value="LemA-like domain"/>
    <property type="match status" value="1"/>
</dbReference>
<dbReference type="Pfam" id="PF04011">
    <property type="entry name" value="LemA"/>
    <property type="match status" value="1"/>
</dbReference>